<name>A0AAU8BH70_9VIBR</name>
<proteinExistence type="predicted"/>
<evidence type="ECO:0000313" key="1">
    <source>
        <dbReference type="EMBL" id="XCD15759.1"/>
    </source>
</evidence>
<reference evidence="1" key="1">
    <citation type="submission" date="2023-01" db="EMBL/GenBank/DDBJ databases">
        <title>Vibrio sp. CB1-14 genome sequencing.</title>
        <authorList>
            <person name="Otstavnykh N."/>
            <person name="Isaeva M."/>
            <person name="Meleshko D."/>
        </authorList>
    </citation>
    <scope>NUCLEOTIDE SEQUENCE</scope>
    <source>
        <strain evidence="1">CB1-14</strain>
    </source>
</reference>
<protein>
    <submittedName>
        <fullName evidence="1">Uncharacterized protein</fullName>
    </submittedName>
</protein>
<dbReference type="EMBL" id="CP115920">
    <property type="protein sequence ID" value="XCD15759.1"/>
    <property type="molecule type" value="Genomic_DNA"/>
</dbReference>
<sequence>MSTSMIRPCATGRLRFKDDKWHLNEERLNKAHFNLALSSWVIALYDAKHGWRLIWRTATTERSYRHLAVVVKGWQ</sequence>
<gene>
    <name evidence="1" type="ORF">PG915_14420</name>
</gene>
<dbReference type="AlphaFoldDB" id="A0AAU8BH70"/>
<dbReference type="RefSeq" id="WP_353497151.1">
    <property type="nucleotide sequence ID" value="NZ_CP115920.1"/>
</dbReference>
<dbReference type="KEGG" id="vck:PG915_14420"/>
<organism evidence="1">
    <name type="scientific">Vibrio chaetopteri</name>
    <dbReference type="NCBI Taxonomy" id="3016528"/>
    <lineage>
        <taxon>Bacteria</taxon>
        <taxon>Pseudomonadati</taxon>
        <taxon>Pseudomonadota</taxon>
        <taxon>Gammaproteobacteria</taxon>
        <taxon>Vibrionales</taxon>
        <taxon>Vibrionaceae</taxon>
        <taxon>Vibrio</taxon>
    </lineage>
</organism>
<accession>A0AAU8BH70</accession>